<dbReference type="GO" id="GO:0005654">
    <property type="term" value="C:nucleoplasm"/>
    <property type="evidence" value="ECO:0007669"/>
    <property type="project" value="UniProtKB-ARBA"/>
</dbReference>
<dbReference type="GO" id="GO:0010468">
    <property type="term" value="P:regulation of gene expression"/>
    <property type="evidence" value="ECO:0007669"/>
    <property type="project" value="UniProtKB-ARBA"/>
</dbReference>
<accession>A0A395MAS1</accession>
<keyword evidence="4" id="KW-0804">Transcription</keyword>
<dbReference type="InterPro" id="IPR013907">
    <property type="entry name" value="Sds3"/>
</dbReference>
<evidence type="ECO:0000256" key="3">
    <source>
        <dbReference type="ARBA" id="ARBA00023015"/>
    </source>
</evidence>
<dbReference type="STRING" id="2594813.A0A395MAS1"/>
<gene>
    <name evidence="7" type="ORF">FIE12Z_10758</name>
</gene>
<evidence type="ECO:0000256" key="4">
    <source>
        <dbReference type="ARBA" id="ARBA00023163"/>
    </source>
</evidence>
<evidence type="ECO:0000313" key="8">
    <source>
        <dbReference type="Proteomes" id="UP000265631"/>
    </source>
</evidence>
<dbReference type="OrthoDB" id="70376at2759"/>
<comment type="subcellular location">
    <subcellularLocation>
        <location evidence="1">Nucleus</location>
    </subcellularLocation>
</comment>
<feature type="region of interest" description="Disordered" evidence="6">
    <location>
        <begin position="491"/>
        <end position="545"/>
    </location>
</feature>
<evidence type="ECO:0000256" key="5">
    <source>
        <dbReference type="ARBA" id="ARBA00023242"/>
    </source>
</evidence>
<dbReference type="Pfam" id="PF08598">
    <property type="entry name" value="Sds3"/>
    <property type="match status" value="1"/>
</dbReference>
<feature type="region of interest" description="Disordered" evidence="6">
    <location>
        <begin position="203"/>
        <end position="278"/>
    </location>
</feature>
<dbReference type="PANTHER" id="PTHR21964">
    <property type="entry name" value="BREAST CANCER METASTASIS-SUPPRESSOR 1"/>
    <property type="match status" value="1"/>
</dbReference>
<organism evidence="7 8">
    <name type="scientific">Fusarium flagelliforme</name>
    <dbReference type="NCBI Taxonomy" id="2675880"/>
    <lineage>
        <taxon>Eukaryota</taxon>
        <taxon>Fungi</taxon>
        <taxon>Dikarya</taxon>
        <taxon>Ascomycota</taxon>
        <taxon>Pezizomycotina</taxon>
        <taxon>Sordariomycetes</taxon>
        <taxon>Hypocreomycetidae</taxon>
        <taxon>Hypocreales</taxon>
        <taxon>Nectriaceae</taxon>
        <taxon>Fusarium</taxon>
        <taxon>Fusarium incarnatum-equiseti species complex</taxon>
    </lineage>
</organism>
<dbReference type="SMART" id="SM01401">
    <property type="entry name" value="Sds3"/>
    <property type="match status" value="1"/>
</dbReference>
<feature type="region of interest" description="Disordered" evidence="6">
    <location>
        <begin position="316"/>
        <end position="362"/>
    </location>
</feature>
<dbReference type="AlphaFoldDB" id="A0A395MAS1"/>
<sequence>MAANDPAVPTNMGGRSDRRSPPPAAHSKRDRKRQALMERLSSMTDKFHRERDMTYRDQLQKIQFDINLVQRFDPYDPKILQVIAELQREHTNTQGPPVNAEDARSLLDMAGIRFSDFMAEIEDLVEIRDFQLTQSKNEYERRLREYKNTYAYKVETAKREHKALTSTLRDRLINTLTHKKNRLNREKEVLEINDSNALLLNPNQFSLTNPASPGGPHGKRATRLRKDADDLQMYSDNKKRKRNANDDDGSPAPTRRALDNHNTTPLWQSEKARAAAKQNGPVYSIDKLFTDKELSLNYNTAALAAHQYILRNRVNGGGLSPEDSDSGNGDANDHDADSQPSAPAMERSVSHATRSNRGGATHNFIDDKILGVEGVANFEVNNLDILHSQEPPKMPPPVPQQYLKPYPRTADQNFPVPLSNDDIMSDLSVMGYFKQYDAAHKPGAHLDNPAGMRKVLAAVATPYQNSQYVAFTSAPREDPEQVRDSLGLPAISSLRDQPSPANGTAATSVAALSSAAVPMSRQSSAGGVAMSRQGSSSTRGKGRKN</sequence>
<reference evidence="7 8" key="1">
    <citation type="journal article" date="2018" name="PLoS Pathog.">
        <title>Evolution of structural diversity of trichothecenes, a family of toxins produced by plant pathogenic and entomopathogenic fungi.</title>
        <authorList>
            <person name="Proctor R.H."/>
            <person name="McCormick S.P."/>
            <person name="Kim H.S."/>
            <person name="Cardoza R.E."/>
            <person name="Stanley A.M."/>
            <person name="Lindo L."/>
            <person name="Kelly A."/>
            <person name="Brown D.W."/>
            <person name="Lee T."/>
            <person name="Vaughan M.M."/>
            <person name="Alexander N.J."/>
            <person name="Busman M."/>
            <person name="Gutierrez S."/>
        </authorList>
    </citation>
    <scope>NUCLEOTIDE SEQUENCE [LARGE SCALE GENOMIC DNA]</scope>
    <source>
        <strain evidence="7 8">NRRL 13405</strain>
    </source>
</reference>
<keyword evidence="5" id="KW-0539">Nucleus</keyword>
<evidence type="ECO:0000256" key="1">
    <source>
        <dbReference type="ARBA" id="ARBA00004123"/>
    </source>
</evidence>
<name>A0A395MAS1_9HYPO</name>
<keyword evidence="2" id="KW-0678">Repressor</keyword>
<dbReference type="EMBL" id="PXXK01000382">
    <property type="protein sequence ID" value="RFN44985.1"/>
    <property type="molecule type" value="Genomic_DNA"/>
</dbReference>
<evidence type="ECO:0000256" key="2">
    <source>
        <dbReference type="ARBA" id="ARBA00022491"/>
    </source>
</evidence>
<protein>
    <recommendedName>
        <fullName evidence="9">Nif-specific regulatory protein</fullName>
    </recommendedName>
</protein>
<feature type="compositionally biased region" description="Low complexity" evidence="6">
    <location>
        <begin position="504"/>
        <end position="517"/>
    </location>
</feature>
<dbReference type="Proteomes" id="UP000265631">
    <property type="component" value="Unassembled WGS sequence"/>
</dbReference>
<comment type="caution">
    <text evidence="7">The sequence shown here is derived from an EMBL/GenBank/DDBJ whole genome shotgun (WGS) entry which is preliminary data.</text>
</comment>
<evidence type="ECO:0000313" key="7">
    <source>
        <dbReference type="EMBL" id="RFN44985.1"/>
    </source>
</evidence>
<evidence type="ECO:0008006" key="9">
    <source>
        <dbReference type="Google" id="ProtNLM"/>
    </source>
</evidence>
<evidence type="ECO:0000256" key="6">
    <source>
        <dbReference type="SAM" id="MobiDB-lite"/>
    </source>
</evidence>
<feature type="region of interest" description="Disordered" evidence="6">
    <location>
        <begin position="1"/>
        <end position="33"/>
    </location>
</feature>
<keyword evidence="3" id="KW-0805">Transcription regulation</keyword>
<proteinExistence type="predicted"/>
<keyword evidence="8" id="KW-1185">Reference proteome</keyword>